<protein>
    <submittedName>
        <fullName evidence="1">Uncharacterized protein</fullName>
    </submittedName>
</protein>
<reference evidence="1" key="1">
    <citation type="journal article" date="2015" name="J. Virol.">
        <title>Genomic and Proteomic Analyses Indicate that Banchine and Campoplegine Polydnaviruses Have Similar, if Not Identical, Viral Ancestors.</title>
        <authorList>
            <person name="Beliveau C."/>
            <person name="Cohen A."/>
            <person name="Stewart D."/>
            <person name="Periquet G."/>
            <person name="Djoumad A."/>
            <person name="Kuhn L."/>
            <person name="Stoltz D."/>
            <person name="Volkoff A.-N."/>
            <person name="Herniou E."/>
            <person name="Drezen J.-M."/>
            <person name="Cusson M."/>
        </authorList>
    </citation>
    <scope>NUCLEOTIDE SEQUENCE</scope>
</reference>
<name>A0A0F6Q791_9HYME</name>
<proteinExistence type="predicted"/>
<dbReference type="EMBL" id="KP706803">
    <property type="protein sequence ID" value="AKD28147.1"/>
    <property type="molecule type" value="Genomic_DNA"/>
</dbReference>
<evidence type="ECO:0000313" key="1">
    <source>
        <dbReference type="EMBL" id="AKD28147.1"/>
    </source>
</evidence>
<accession>A0A0F6Q791</accession>
<organism evidence="1">
    <name type="scientific">Glypta fumiferanae</name>
    <dbReference type="NCBI Taxonomy" id="389681"/>
    <lineage>
        <taxon>Eukaryota</taxon>
        <taxon>Metazoa</taxon>
        <taxon>Ecdysozoa</taxon>
        <taxon>Arthropoda</taxon>
        <taxon>Hexapoda</taxon>
        <taxon>Insecta</taxon>
        <taxon>Pterygota</taxon>
        <taxon>Neoptera</taxon>
        <taxon>Endopterygota</taxon>
        <taxon>Hymenoptera</taxon>
        <taxon>Apocrita</taxon>
        <taxon>Ichneumonoidea</taxon>
        <taxon>Ichneumonidae</taxon>
        <taxon>Banchinae</taxon>
        <taxon>Glypta</taxon>
    </lineage>
</organism>
<dbReference type="AlphaFoldDB" id="A0A0F6Q791"/>
<sequence length="123" mass="15310">MREREREREKLVNRRIGSTPLDTPSCNYRGFYWRNLIAKNIDRYENICIYIDITYICVYVYRFTLRYISFERKIFRADNCLSMARYLYLEIREHSARKEIMAIMQIDRPRYNFFHSSFFSSFY</sequence>